<dbReference type="AlphaFoldDB" id="A0A2V3ILW9"/>
<name>A0A2V3ILW9_9FLOR</name>
<dbReference type="EMBL" id="NBIV01000138">
    <property type="protein sequence ID" value="PXF43084.1"/>
    <property type="molecule type" value="Genomic_DNA"/>
</dbReference>
<dbReference type="InterPro" id="IPR027417">
    <property type="entry name" value="P-loop_NTPase"/>
</dbReference>
<dbReference type="Proteomes" id="UP000247409">
    <property type="component" value="Unassembled WGS sequence"/>
</dbReference>
<evidence type="ECO:0000313" key="3">
    <source>
        <dbReference type="Proteomes" id="UP000247409"/>
    </source>
</evidence>
<dbReference type="InterPro" id="IPR003439">
    <property type="entry name" value="ABC_transporter-like_ATP-bd"/>
</dbReference>
<proteinExistence type="predicted"/>
<dbReference type="Gene3D" id="3.40.50.300">
    <property type="entry name" value="P-loop containing nucleotide triphosphate hydrolases"/>
    <property type="match status" value="1"/>
</dbReference>
<dbReference type="PANTHER" id="PTHR43394">
    <property type="entry name" value="ATP-DEPENDENT PERMEASE MDL1, MITOCHONDRIAL"/>
    <property type="match status" value="1"/>
</dbReference>
<dbReference type="SUPFAM" id="SSF52540">
    <property type="entry name" value="P-loop containing nucleoside triphosphate hydrolases"/>
    <property type="match status" value="1"/>
</dbReference>
<organism evidence="2 3">
    <name type="scientific">Gracilariopsis chorda</name>
    <dbReference type="NCBI Taxonomy" id="448386"/>
    <lineage>
        <taxon>Eukaryota</taxon>
        <taxon>Rhodophyta</taxon>
        <taxon>Florideophyceae</taxon>
        <taxon>Rhodymeniophycidae</taxon>
        <taxon>Gracilariales</taxon>
        <taxon>Gracilariaceae</taxon>
        <taxon>Gracilariopsis</taxon>
    </lineage>
</organism>
<gene>
    <name evidence="2" type="ORF">BWQ96_07170</name>
</gene>
<sequence length="193" mass="21264">MCRLAQREVASLANWQGVADAVSLHVFNQSNIALGAGLEFFKSEQGGGVARRRPVLDEEIIHAAKMATAHSFISKLPEEYNNMLEERGAMLSGRQKQRVCIERALVRDPKIIVLDESTASLDTASEIIVQDALDRAATDTTTITIAQRLSTISNADNISCVQNGYVIERGRHDTLVEKTGGFHRGLFELQKIE</sequence>
<dbReference type="GO" id="GO:0015421">
    <property type="term" value="F:ABC-type oligopeptide transporter activity"/>
    <property type="evidence" value="ECO:0007669"/>
    <property type="project" value="TreeGrafter"/>
</dbReference>
<reference evidence="2 3" key="1">
    <citation type="journal article" date="2018" name="Mol. Biol. Evol.">
        <title>Analysis of the draft genome of the red seaweed Gracilariopsis chorda provides insights into genome size evolution in Rhodophyta.</title>
        <authorList>
            <person name="Lee J."/>
            <person name="Yang E.C."/>
            <person name="Graf L."/>
            <person name="Yang J.H."/>
            <person name="Qiu H."/>
            <person name="Zel Zion U."/>
            <person name="Chan C.X."/>
            <person name="Stephens T.G."/>
            <person name="Weber A.P.M."/>
            <person name="Boo G.H."/>
            <person name="Boo S.M."/>
            <person name="Kim K.M."/>
            <person name="Shin Y."/>
            <person name="Jung M."/>
            <person name="Lee S.J."/>
            <person name="Yim H.S."/>
            <person name="Lee J.H."/>
            <person name="Bhattacharya D."/>
            <person name="Yoon H.S."/>
        </authorList>
    </citation>
    <scope>NUCLEOTIDE SEQUENCE [LARGE SCALE GENOMIC DNA]</scope>
    <source>
        <strain evidence="2 3">SKKU-2015</strain>
        <tissue evidence="2">Whole body</tissue>
    </source>
</reference>
<keyword evidence="3" id="KW-1185">Reference proteome</keyword>
<dbReference type="GO" id="GO:0005743">
    <property type="term" value="C:mitochondrial inner membrane"/>
    <property type="evidence" value="ECO:0007669"/>
    <property type="project" value="TreeGrafter"/>
</dbReference>
<dbReference type="GO" id="GO:0090374">
    <property type="term" value="P:oligopeptide export from mitochondrion"/>
    <property type="evidence" value="ECO:0007669"/>
    <property type="project" value="TreeGrafter"/>
</dbReference>
<evidence type="ECO:0000259" key="1">
    <source>
        <dbReference type="PROSITE" id="PS50893"/>
    </source>
</evidence>
<accession>A0A2V3ILW9</accession>
<dbReference type="GO" id="GO:0005524">
    <property type="term" value="F:ATP binding"/>
    <property type="evidence" value="ECO:0007669"/>
    <property type="project" value="InterPro"/>
</dbReference>
<dbReference type="OrthoDB" id="6500128at2759"/>
<comment type="caution">
    <text evidence="2">The sequence shown here is derived from an EMBL/GenBank/DDBJ whole genome shotgun (WGS) entry which is preliminary data.</text>
</comment>
<dbReference type="PROSITE" id="PS50893">
    <property type="entry name" value="ABC_TRANSPORTER_2"/>
    <property type="match status" value="1"/>
</dbReference>
<dbReference type="InterPro" id="IPR039421">
    <property type="entry name" value="Type_1_exporter"/>
</dbReference>
<dbReference type="GO" id="GO:0016887">
    <property type="term" value="F:ATP hydrolysis activity"/>
    <property type="evidence" value="ECO:0007669"/>
    <property type="project" value="InterPro"/>
</dbReference>
<protein>
    <submittedName>
        <fullName evidence="2">ABC transporter B family member 4</fullName>
    </submittedName>
</protein>
<dbReference type="Pfam" id="PF00005">
    <property type="entry name" value="ABC_tran"/>
    <property type="match status" value="1"/>
</dbReference>
<feature type="domain" description="ABC transporter" evidence="1">
    <location>
        <begin position="4"/>
        <end position="188"/>
    </location>
</feature>
<dbReference type="STRING" id="448386.A0A2V3ILW9"/>
<evidence type="ECO:0000313" key="2">
    <source>
        <dbReference type="EMBL" id="PXF43084.1"/>
    </source>
</evidence>
<dbReference type="PANTHER" id="PTHR43394:SF1">
    <property type="entry name" value="ATP-BINDING CASSETTE SUB-FAMILY B MEMBER 10, MITOCHONDRIAL"/>
    <property type="match status" value="1"/>
</dbReference>